<reference evidence="5" key="1">
    <citation type="submission" date="2013-04" db="EMBL/GenBank/DDBJ databases">
        <title>The Genome Sequence of Fonticula alba ATCC 38817.</title>
        <authorList>
            <consortium name="The Broad Institute Genomics Platform"/>
            <person name="Russ C."/>
            <person name="Cuomo C."/>
            <person name="Burger G."/>
            <person name="Gray M.W."/>
            <person name="Holland P.W.H."/>
            <person name="King N."/>
            <person name="Lang F.B.F."/>
            <person name="Roger A.J."/>
            <person name="Ruiz-Trillo I."/>
            <person name="Brown M."/>
            <person name="Walker B."/>
            <person name="Young S."/>
            <person name="Zeng Q."/>
            <person name="Gargeya S."/>
            <person name="Fitzgerald M."/>
            <person name="Haas B."/>
            <person name="Abouelleil A."/>
            <person name="Allen A.W."/>
            <person name="Alvarado L."/>
            <person name="Arachchi H.M."/>
            <person name="Berlin A.M."/>
            <person name="Chapman S.B."/>
            <person name="Gainer-Dewar J."/>
            <person name="Goldberg J."/>
            <person name="Griggs A."/>
            <person name="Gujja S."/>
            <person name="Hansen M."/>
            <person name="Howarth C."/>
            <person name="Imamovic A."/>
            <person name="Ireland A."/>
            <person name="Larimer J."/>
            <person name="McCowan C."/>
            <person name="Murphy C."/>
            <person name="Pearson M."/>
            <person name="Poon T.W."/>
            <person name="Priest M."/>
            <person name="Roberts A."/>
            <person name="Saif S."/>
            <person name="Shea T."/>
            <person name="Sisk P."/>
            <person name="Sykes S."/>
            <person name="Wortman J."/>
            <person name="Nusbaum C."/>
            <person name="Birren B."/>
        </authorList>
    </citation>
    <scope>NUCLEOTIDE SEQUENCE [LARGE SCALE GENOMIC DNA]</scope>
    <source>
        <strain evidence="5">ATCC 38817</strain>
    </source>
</reference>
<dbReference type="EMBL" id="KB932201">
    <property type="protein sequence ID" value="KCV73046.1"/>
    <property type="molecule type" value="Genomic_DNA"/>
</dbReference>
<keyword evidence="4" id="KW-0472">Membrane</keyword>
<evidence type="ECO:0000256" key="3">
    <source>
        <dbReference type="SAM" id="MobiDB-lite"/>
    </source>
</evidence>
<dbReference type="PANTHER" id="PTHR45639:SF4">
    <property type="entry name" value="HSC70CB, ISOFORM G"/>
    <property type="match status" value="1"/>
</dbReference>
<dbReference type="eggNOG" id="KOG0103">
    <property type="taxonomic scope" value="Eukaryota"/>
</dbReference>
<dbReference type="CDD" id="cd11732">
    <property type="entry name" value="ASKHA_NBD_HSP70_HSP105-110-like"/>
    <property type="match status" value="1"/>
</dbReference>
<dbReference type="InterPro" id="IPR029047">
    <property type="entry name" value="HSP70_peptide-bd_sf"/>
</dbReference>
<dbReference type="InterPro" id="IPR029048">
    <property type="entry name" value="HSP70_C_sf"/>
</dbReference>
<dbReference type="GO" id="GO:0005524">
    <property type="term" value="F:ATP binding"/>
    <property type="evidence" value="ECO:0007669"/>
    <property type="project" value="UniProtKB-KW"/>
</dbReference>
<keyword evidence="1" id="KW-0547">Nucleotide-binding</keyword>
<evidence type="ECO:0000313" key="5">
    <source>
        <dbReference type="EMBL" id="KCV73046.1"/>
    </source>
</evidence>
<accession>A0A058ZGG2</accession>
<feature type="region of interest" description="Disordered" evidence="3">
    <location>
        <begin position="818"/>
        <end position="868"/>
    </location>
</feature>
<dbReference type="OrthoDB" id="434160at2759"/>
<feature type="transmembrane region" description="Helical" evidence="4">
    <location>
        <begin position="34"/>
        <end position="55"/>
    </location>
</feature>
<dbReference type="Gene3D" id="3.30.30.30">
    <property type="match status" value="1"/>
</dbReference>
<evidence type="ECO:0000256" key="4">
    <source>
        <dbReference type="SAM" id="Phobius"/>
    </source>
</evidence>
<keyword evidence="6" id="KW-1185">Reference proteome</keyword>
<dbReference type="AlphaFoldDB" id="A0A058ZGG2"/>
<dbReference type="RefSeq" id="XP_009492747.1">
    <property type="nucleotide sequence ID" value="XM_009494472.1"/>
</dbReference>
<dbReference type="Pfam" id="PF00012">
    <property type="entry name" value="HSP70"/>
    <property type="match status" value="1"/>
</dbReference>
<evidence type="ECO:0000256" key="2">
    <source>
        <dbReference type="ARBA" id="ARBA00022840"/>
    </source>
</evidence>
<protein>
    <submittedName>
        <fullName evidence="5">Uncharacterized protein</fullName>
    </submittedName>
</protein>
<keyword evidence="4" id="KW-1133">Transmembrane helix</keyword>
<evidence type="ECO:0000313" key="6">
    <source>
        <dbReference type="Proteomes" id="UP000030693"/>
    </source>
</evidence>
<dbReference type="FunFam" id="3.90.640.10:FF:000004">
    <property type="entry name" value="Heat shock 70 kDa protein 4"/>
    <property type="match status" value="1"/>
</dbReference>
<dbReference type="Proteomes" id="UP000030693">
    <property type="component" value="Unassembled WGS sequence"/>
</dbReference>
<dbReference type="FunFam" id="1.20.1270.10:FF:000002">
    <property type="entry name" value="Heat shock 70 kDa protein 4"/>
    <property type="match status" value="1"/>
</dbReference>
<name>A0A058ZGG2_FONAL</name>
<dbReference type="PRINTS" id="PR00301">
    <property type="entry name" value="HEATSHOCK70"/>
</dbReference>
<keyword evidence="4" id="KW-0812">Transmembrane</keyword>
<organism evidence="5">
    <name type="scientific">Fonticula alba</name>
    <name type="common">Slime mold</name>
    <dbReference type="NCBI Taxonomy" id="691883"/>
    <lineage>
        <taxon>Eukaryota</taxon>
        <taxon>Rotosphaerida</taxon>
        <taxon>Fonticulaceae</taxon>
        <taxon>Fonticula</taxon>
    </lineage>
</organism>
<dbReference type="InterPro" id="IPR043129">
    <property type="entry name" value="ATPase_NBD"/>
</dbReference>
<dbReference type="GO" id="GO:0005829">
    <property type="term" value="C:cytosol"/>
    <property type="evidence" value="ECO:0007669"/>
    <property type="project" value="TreeGrafter"/>
</dbReference>
<dbReference type="GO" id="GO:0005634">
    <property type="term" value="C:nucleus"/>
    <property type="evidence" value="ECO:0007669"/>
    <property type="project" value="TreeGrafter"/>
</dbReference>
<dbReference type="InterPro" id="IPR013126">
    <property type="entry name" value="Hsp_70_fam"/>
</dbReference>
<dbReference type="SUPFAM" id="SSF100934">
    <property type="entry name" value="Heat shock protein 70kD (HSP70), C-terminal subdomain"/>
    <property type="match status" value="1"/>
</dbReference>
<dbReference type="Gene3D" id="1.20.1270.10">
    <property type="match status" value="1"/>
</dbReference>
<dbReference type="PANTHER" id="PTHR45639">
    <property type="entry name" value="HSC70CB, ISOFORM G-RELATED"/>
    <property type="match status" value="1"/>
</dbReference>
<dbReference type="GO" id="GO:0140662">
    <property type="term" value="F:ATP-dependent protein folding chaperone"/>
    <property type="evidence" value="ECO:0007669"/>
    <property type="project" value="InterPro"/>
</dbReference>
<keyword evidence="2" id="KW-0067">ATP-binding</keyword>
<sequence length="868" mass="94654">MACGEGAWCQALSTVKTSIQGFLASQRVNSLDTLLANPLFLALVGSLVGLLFTLWHRRQAAAGSGFPSFRFSANANDDPLASRDPSLTAHNRMAAVGVDLGTYKTVIAAARNRGIDILVNEVSNRFTPTLVGFTPTNRVLGETAKAGEVMNAKNTVGNMKHLIGRSFNDPAVQAEAEHVTCNLVEMPDGSPGASVSFLGEQTEFDFTQLQAMLLTKVKQTAEAELKNSVELVCLTVPAHYTFRQRIALNNAASIAGLKVARLMSEPAACALLYGITRKGELPEETEAPRYVVFADMGHTAFTVSVVKFTQKEASIIGMATTTAIGGRFFDSLLVRHFAAIVQEKHKYDIFENKKAILRLTVACERLKKILSSNPIGALNVECLTDTIDLSAMLKREEFEAMIGSQIAVVHETIAAALAQAKITKAEVNFVEQVGGSIRVPIVKEHVQNFFGSEVTFSATLNFDEAAARGAAFQCAMQSPMFSVRDYVVRQTVSHDIALRWTNPAGEEMTRVVLTAGEQFLGKKRSIAFDPALGSRVSAIYANPAQLPHQTPEEIAHFITPAEPLKEGTEFNQLEVLSHINLDGVFEFTKFYVRHTVPAAEPAEGEEAPAGPTTVRDAITLPVVYTFPSLSAEQLNLLRERENEMIAEDKLVFDTLERKNSLEEFIYRMRDLLDTTLAEYVAEADMEAYKTLLRDTEDWLYGEGENVSKSVYEARLSEVRVLGDAAQYRFDQAEALEEAKKKFQAGVTSIVELTRTQEERYEHIDAEAREAVMSAATAALADMTSRILAQQAAPKHAHPTLLSENVDAALRQLQLLANSTFSKPKPKPVEPEPAAAAPEGAEAAPPTTDSPMETTDEGSSAPATDMDID</sequence>
<dbReference type="SUPFAM" id="SSF53067">
    <property type="entry name" value="Actin-like ATPase domain"/>
    <property type="match status" value="2"/>
</dbReference>
<dbReference type="Gene3D" id="3.30.420.40">
    <property type="match status" value="2"/>
</dbReference>
<dbReference type="FunFam" id="3.30.30.30:FF:000002">
    <property type="entry name" value="Heat shock 70 kDa protein 4"/>
    <property type="match status" value="1"/>
</dbReference>
<feature type="compositionally biased region" description="Polar residues" evidence="3">
    <location>
        <begin position="846"/>
        <end position="861"/>
    </location>
</feature>
<dbReference type="Gene3D" id="2.60.34.10">
    <property type="entry name" value="Substrate Binding Domain Of DNAk, Chain A, domain 1"/>
    <property type="match status" value="1"/>
</dbReference>
<dbReference type="STRING" id="691883.A0A058ZGG2"/>
<evidence type="ECO:0000256" key="1">
    <source>
        <dbReference type="ARBA" id="ARBA00022741"/>
    </source>
</evidence>
<dbReference type="Gene3D" id="3.90.640.10">
    <property type="entry name" value="Actin, Chain A, domain 4"/>
    <property type="match status" value="1"/>
</dbReference>
<proteinExistence type="predicted"/>
<gene>
    <name evidence="5" type="ORF">H696_00594</name>
</gene>
<dbReference type="GeneID" id="20525319"/>
<feature type="compositionally biased region" description="Low complexity" evidence="3">
    <location>
        <begin position="831"/>
        <end position="845"/>
    </location>
</feature>